<dbReference type="Proteomes" id="UP000009311">
    <property type="component" value="Unassembled WGS sequence"/>
</dbReference>
<reference evidence="1 2" key="1">
    <citation type="submission" date="2012-06" db="EMBL/GenBank/DDBJ databases">
        <title>Draft Genome Sequence of Lactobacillus pasteurii CRBIP 24.76T.</title>
        <authorList>
            <person name="Cousin S."/>
            <person name="Bouchier C."/>
            <person name="Loux V."/>
            <person name="Ma L."/>
            <person name="Creno S."/>
            <person name="Bizet C."/>
            <person name="Clermont D."/>
        </authorList>
    </citation>
    <scope>NUCLEOTIDE SEQUENCE [LARGE SCALE GENOMIC DNA]</scope>
    <source>
        <strain evidence="2">CRBIP 24.76T</strain>
    </source>
</reference>
<keyword evidence="2" id="KW-1185">Reference proteome</keyword>
<dbReference type="AlphaFoldDB" id="I7LAG9"/>
<dbReference type="RefSeq" id="WP_009559240.1">
    <property type="nucleotide sequence ID" value="NZ_AYZN01000006.1"/>
</dbReference>
<gene>
    <name evidence="1" type="ORF">BN53_00975</name>
</gene>
<evidence type="ECO:0000313" key="2">
    <source>
        <dbReference type="Proteomes" id="UP000009311"/>
    </source>
</evidence>
<organism evidence="1 2">
    <name type="scientific">Lactobacillus pasteurii DSM 23907 = CRBIP 24.76</name>
    <dbReference type="NCBI Taxonomy" id="1423790"/>
    <lineage>
        <taxon>Bacteria</taxon>
        <taxon>Bacillati</taxon>
        <taxon>Bacillota</taxon>
        <taxon>Bacilli</taxon>
        <taxon>Lactobacillales</taxon>
        <taxon>Lactobacillaceae</taxon>
        <taxon>Lactobacillus</taxon>
    </lineage>
</organism>
<name>I7LAG9_9LACO</name>
<comment type="caution">
    <text evidence="1">The sequence shown here is derived from an EMBL/GenBank/DDBJ whole genome shotgun (WGS) entry which is preliminary data.</text>
</comment>
<dbReference type="EMBL" id="CAKD01000010">
    <property type="protein sequence ID" value="CCI84686.1"/>
    <property type="molecule type" value="Genomic_DNA"/>
</dbReference>
<dbReference type="PATRIC" id="fig|1423790.3.peg.1601"/>
<sequence>MIGPDKYKIRGLKRHWHYNINYFKALLNDPEEKEFFFVSDLETNKTRISGKYKRKLIDFLLESQKYRATKFPEEKNFIFLQFDDILKSEIYVDSRESFREWLTHKTKAKSDGIIFKPVSYQQLPQVYKDFFSEEIAKKGFLFKCYFIDEVDEALANIPYTYVYILASGRELNDEVSKMFFSDSKID</sequence>
<protein>
    <submittedName>
        <fullName evidence="1">Uncharacterized protein</fullName>
    </submittedName>
</protein>
<proteinExistence type="predicted"/>
<evidence type="ECO:0000313" key="1">
    <source>
        <dbReference type="EMBL" id="CCI84686.1"/>
    </source>
</evidence>
<dbReference type="STRING" id="1423790.BN53_00975"/>
<accession>I7LAG9</accession>